<reference evidence="4 5" key="1">
    <citation type="submission" date="2017-05" db="EMBL/GenBank/DDBJ databases">
        <title>Vagococcus spp. assemblies.</title>
        <authorList>
            <person name="Gulvik C.A."/>
        </authorList>
    </citation>
    <scope>NUCLEOTIDE SEQUENCE [LARGE SCALE GENOMIC DNA]</scope>
    <source>
        <strain evidence="4 5">NCFB 2497</strain>
    </source>
</reference>
<dbReference type="GO" id="GO:0003677">
    <property type="term" value="F:DNA binding"/>
    <property type="evidence" value="ECO:0007669"/>
    <property type="project" value="UniProtKB-KW"/>
</dbReference>
<dbReference type="InterPro" id="IPR013096">
    <property type="entry name" value="Cupin_2"/>
</dbReference>
<name>A0A369AVD6_9ENTE</name>
<dbReference type="InterPro" id="IPR010982">
    <property type="entry name" value="Lambda_DNA-bd_dom_sf"/>
</dbReference>
<dbReference type="PANTHER" id="PTHR46797:SF24">
    <property type="entry name" value="DNA-BINDING PHAGE PROTEIN"/>
    <property type="match status" value="1"/>
</dbReference>
<dbReference type="InterPro" id="IPR011051">
    <property type="entry name" value="RmlC_Cupin_sf"/>
</dbReference>
<dbReference type="Proteomes" id="UP000288197">
    <property type="component" value="Unassembled WGS sequence"/>
</dbReference>
<sequence>MPNRKKNQLNHDIAVELRRIRKQQKLTIEELASLSDVSGITISNIENGRSNPTLNSLWKLADTLQVPLTKLLGFSHSEKEVSSVLEDSSYFMNDLEKGWVVQPVFQEENIEVFRVCLKANSSIKRSHQMKHSTEIITVMNGLLELNVGDKSYSLGTYDSINFDSGCEHEYINNSNEDVFLNIVVKYNNI</sequence>
<dbReference type="Gene3D" id="1.10.260.40">
    <property type="entry name" value="lambda repressor-like DNA-binding domains"/>
    <property type="match status" value="1"/>
</dbReference>
<dbReference type="GeneID" id="63147196"/>
<keyword evidence="5" id="KW-1185">Reference proteome</keyword>
<dbReference type="PROSITE" id="PS50943">
    <property type="entry name" value="HTH_CROC1"/>
    <property type="match status" value="1"/>
</dbReference>
<keyword evidence="1" id="KW-0238">DNA-binding</keyword>
<dbReference type="AlphaFoldDB" id="A0A369AVD6"/>
<evidence type="ECO:0000313" key="3">
    <source>
        <dbReference type="EMBL" id="NKC69200.1"/>
    </source>
</evidence>
<dbReference type="InterPro" id="IPR014710">
    <property type="entry name" value="RmlC-like_jellyroll"/>
</dbReference>
<dbReference type="SUPFAM" id="SSF47413">
    <property type="entry name" value="lambda repressor-like DNA-binding domains"/>
    <property type="match status" value="1"/>
</dbReference>
<evidence type="ECO:0000313" key="4">
    <source>
        <dbReference type="EMBL" id="RST99939.1"/>
    </source>
</evidence>
<evidence type="ECO:0000256" key="1">
    <source>
        <dbReference type="ARBA" id="ARBA00023125"/>
    </source>
</evidence>
<dbReference type="Pfam" id="PF07883">
    <property type="entry name" value="Cupin_2"/>
    <property type="match status" value="1"/>
</dbReference>
<dbReference type="GO" id="GO:0003700">
    <property type="term" value="F:DNA-binding transcription factor activity"/>
    <property type="evidence" value="ECO:0007669"/>
    <property type="project" value="TreeGrafter"/>
</dbReference>
<evidence type="ECO:0000259" key="2">
    <source>
        <dbReference type="PROSITE" id="PS50943"/>
    </source>
</evidence>
<gene>
    <name evidence="4" type="ORF">CBF32_11235</name>
    <name evidence="3" type="ORF">HED35_13965</name>
</gene>
<organism evidence="3 6">
    <name type="scientific">Vagococcus fluvialis</name>
    <dbReference type="NCBI Taxonomy" id="2738"/>
    <lineage>
        <taxon>Bacteria</taxon>
        <taxon>Bacillati</taxon>
        <taxon>Bacillota</taxon>
        <taxon>Bacilli</taxon>
        <taxon>Lactobacillales</taxon>
        <taxon>Enterococcaceae</taxon>
        <taxon>Vagococcus</taxon>
    </lineage>
</organism>
<evidence type="ECO:0000313" key="5">
    <source>
        <dbReference type="Proteomes" id="UP000288197"/>
    </source>
</evidence>
<evidence type="ECO:0000313" key="6">
    <source>
        <dbReference type="Proteomes" id="UP000521358"/>
    </source>
</evidence>
<reference evidence="3 6" key="2">
    <citation type="submission" date="2020-03" db="EMBL/GenBank/DDBJ databases">
        <title>Bacterial samples isolated from urine from healthy bovine heifers (Gyr breed).</title>
        <authorList>
            <person name="Giannattasio-Ferraz S."/>
            <person name="Maskeri L."/>
            <person name="Penido A."/>
            <person name="Barbosa-Stancioli E.F."/>
            <person name="Putonti C."/>
        </authorList>
    </citation>
    <scope>NUCLEOTIDE SEQUENCE [LARGE SCALE GENOMIC DNA]</scope>
    <source>
        <strain evidence="3 6">UFMG-H7</strain>
    </source>
</reference>
<dbReference type="InterPro" id="IPR001387">
    <property type="entry name" value="Cro/C1-type_HTH"/>
</dbReference>
<proteinExistence type="predicted"/>
<accession>A0A369AVD6</accession>
<dbReference type="OrthoDB" id="6386941at2"/>
<dbReference type="Gene3D" id="2.60.120.10">
    <property type="entry name" value="Jelly Rolls"/>
    <property type="match status" value="1"/>
</dbReference>
<dbReference type="GO" id="GO:0005829">
    <property type="term" value="C:cytosol"/>
    <property type="evidence" value="ECO:0007669"/>
    <property type="project" value="TreeGrafter"/>
</dbReference>
<feature type="domain" description="HTH cro/C1-type" evidence="2">
    <location>
        <begin position="17"/>
        <end position="71"/>
    </location>
</feature>
<dbReference type="SUPFAM" id="SSF51182">
    <property type="entry name" value="RmlC-like cupins"/>
    <property type="match status" value="1"/>
</dbReference>
<dbReference type="SMART" id="SM00530">
    <property type="entry name" value="HTH_XRE"/>
    <property type="match status" value="1"/>
</dbReference>
<dbReference type="InterPro" id="IPR050807">
    <property type="entry name" value="TransReg_Diox_bact_type"/>
</dbReference>
<comment type="caution">
    <text evidence="3">The sequence shown here is derived from an EMBL/GenBank/DDBJ whole genome shotgun (WGS) entry which is preliminary data.</text>
</comment>
<dbReference type="Pfam" id="PF01381">
    <property type="entry name" value="HTH_3"/>
    <property type="match status" value="1"/>
</dbReference>
<dbReference type="RefSeq" id="WP_086342491.1">
    <property type="nucleotide sequence ID" value="NZ_CP081459.1"/>
</dbReference>
<dbReference type="PANTHER" id="PTHR46797">
    <property type="entry name" value="HTH-TYPE TRANSCRIPTIONAL REGULATOR"/>
    <property type="match status" value="1"/>
</dbReference>
<dbReference type="Proteomes" id="UP000521358">
    <property type="component" value="Unassembled WGS sequence"/>
</dbReference>
<dbReference type="CDD" id="cd00093">
    <property type="entry name" value="HTH_XRE"/>
    <property type="match status" value="1"/>
</dbReference>
<dbReference type="EMBL" id="NGJX01000013">
    <property type="protein sequence ID" value="RST99939.1"/>
    <property type="molecule type" value="Genomic_DNA"/>
</dbReference>
<dbReference type="EMBL" id="JAAVMB010000022">
    <property type="protein sequence ID" value="NKC69200.1"/>
    <property type="molecule type" value="Genomic_DNA"/>
</dbReference>
<protein>
    <submittedName>
        <fullName evidence="3">Helix-turn-helix domain-containing protein</fullName>
    </submittedName>
</protein>
<dbReference type="CDD" id="cd02209">
    <property type="entry name" value="cupin_XRE_C"/>
    <property type="match status" value="1"/>
</dbReference>